<evidence type="ECO:0000256" key="1">
    <source>
        <dbReference type="SAM" id="SignalP"/>
    </source>
</evidence>
<sequence>MKYGHGKGSLMIMATLSLCTYIIDQNEFVVEPLAVVMDTPDSVKTYWKHLQHGTRYITIGHARRCEEVFLSPICKADQPILETNSPKQDDLLKHLKGSHGDIPDLVARVYFSYRPSHLVIIDYTGFSTSPNDIRLLSFFFEKNLNVDMATLNDQTYEGIESTITLHGLIAKTSCLKV</sequence>
<dbReference type="InParanoid" id="A0A162URF5"/>
<protein>
    <submittedName>
        <fullName evidence="2">Uncharacterized protein</fullName>
    </submittedName>
</protein>
<feature type="signal peptide" evidence="1">
    <location>
        <begin position="1"/>
        <end position="25"/>
    </location>
</feature>
<dbReference type="RefSeq" id="XP_018295672.1">
    <property type="nucleotide sequence ID" value="XM_018435027.1"/>
</dbReference>
<dbReference type="EMBL" id="KV440974">
    <property type="protein sequence ID" value="OAD77632.1"/>
    <property type="molecule type" value="Genomic_DNA"/>
</dbReference>
<name>A0A162URF5_PHYB8</name>
<dbReference type="GeneID" id="28995933"/>
<accession>A0A162URF5</accession>
<dbReference type="OrthoDB" id="2272203at2759"/>
<evidence type="ECO:0000313" key="3">
    <source>
        <dbReference type="Proteomes" id="UP000077315"/>
    </source>
</evidence>
<reference evidence="3" key="1">
    <citation type="submission" date="2015-06" db="EMBL/GenBank/DDBJ databases">
        <title>Expansion of signal transduction pathways in fungi by whole-genome duplication.</title>
        <authorList>
            <consortium name="DOE Joint Genome Institute"/>
            <person name="Corrochano L.M."/>
            <person name="Kuo A."/>
            <person name="Marcet-Houben M."/>
            <person name="Polaino S."/>
            <person name="Salamov A."/>
            <person name="Villalobos J.M."/>
            <person name="Alvarez M.I."/>
            <person name="Avalos J."/>
            <person name="Benito E.P."/>
            <person name="Benoit I."/>
            <person name="Burger G."/>
            <person name="Camino L.P."/>
            <person name="Canovas D."/>
            <person name="Cerda-Olmedo E."/>
            <person name="Cheng J.-F."/>
            <person name="Dominguez A."/>
            <person name="Elias M."/>
            <person name="Eslava A.P."/>
            <person name="Glaser F."/>
            <person name="Grimwood J."/>
            <person name="Gutierrez G."/>
            <person name="Heitman J."/>
            <person name="Henrissat B."/>
            <person name="Iturriaga E.A."/>
            <person name="Lang B.F."/>
            <person name="Lavin J.L."/>
            <person name="Lee S."/>
            <person name="Li W."/>
            <person name="Lindquist E."/>
            <person name="Lopez-Garcia S."/>
            <person name="Luque E.M."/>
            <person name="Marcos A.T."/>
            <person name="Martin J."/>
            <person name="McCluskey K."/>
            <person name="Medina H.R."/>
            <person name="Miralles-Duran A."/>
            <person name="Miyazaki A."/>
            <person name="Munoz-Torres E."/>
            <person name="Oguiza J.A."/>
            <person name="Ohm R."/>
            <person name="Olmedo M."/>
            <person name="Orejas M."/>
            <person name="Ortiz-Castellanos L."/>
            <person name="Pisabarro A.G."/>
            <person name="Rodriguez-Romero J."/>
            <person name="Ruiz-Herrera J."/>
            <person name="Ruiz-Vazquez R."/>
            <person name="Sanz C."/>
            <person name="Schackwitz W."/>
            <person name="Schmutz J."/>
            <person name="Shahriari M."/>
            <person name="Shelest E."/>
            <person name="Silva-Franco F."/>
            <person name="Soanes D."/>
            <person name="Syed K."/>
            <person name="Tagua V.G."/>
            <person name="Talbot N.J."/>
            <person name="Thon M."/>
            <person name="De vries R.P."/>
            <person name="Wiebenga A."/>
            <person name="Yadav J.S."/>
            <person name="Braun E.L."/>
            <person name="Baker S."/>
            <person name="Garre V."/>
            <person name="Horwitz B."/>
            <person name="Torres-Martinez S."/>
            <person name="Idnurm A."/>
            <person name="Herrera-Estrella A."/>
            <person name="Gabaldon T."/>
            <person name="Grigoriev I.V."/>
        </authorList>
    </citation>
    <scope>NUCLEOTIDE SEQUENCE [LARGE SCALE GENOMIC DNA]</scope>
    <source>
        <strain evidence="3">NRRL 1555(-)</strain>
    </source>
</reference>
<dbReference type="VEuPathDB" id="FungiDB:PHYBLDRAFT_164533"/>
<keyword evidence="1" id="KW-0732">Signal</keyword>
<keyword evidence="3" id="KW-1185">Reference proteome</keyword>
<feature type="chain" id="PRO_5007840215" evidence="1">
    <location>
        <begin position="26"/>
        <end position="177"/>
    </location>
</feature>
<evidence type="ECO:0000313" key="2">
    <source>
        <dbReference type="EMBL" id="OAD77632.1"/>
    </source>
</evidence>
<proteinExistence type="predicted"/>
<dbReference type="Proteomes" id="UP000077315">
    <property type="component" value="Unassembled WGS sequence"/>
</dbReference>
<organism evidence="2 3">
    <name type="scientific">Phycomyces blakesleeanus (strain ATCC 8743b / DSM 1359 / FGSC 10004 / NBRC 33097 / NRRL 1555)</name>
    <dbReference type="NCBI Taxonomy" id="763407"/>
    <lineage>
        <taxon>Eukaryota</taxon>
        <taxon>Fungi</taxon>
        <taxon>Fungi incertae sedis</taxon>
        <taxon>Mucoromycota</taxon>
        <taxon>Mucoromycotina</taxon>
        <taxon>Mucoromycetes</taxon>
        <taxon>Mucorales</taxon>
        <taxon>Phycomycetaceae</taxon>
        <taxon>Phycomyces</taxon>
    </lineage>
</organism>
<gene>
    <name evidence="2" type="ORF">PHYBLDRAFT_164533</name>
</gene>
<dbReference type="AlphaFoldDB" id="A0A162URF5"/>